<protein>
    <submittedName>
        <fullName evidence="1">Uncharacterized protein</fullName>
    </submittedName>
</protein>
<dbReference type="EMBL" id="FNTC01000002">
    <property type="protein sequence ID" value="SEC45881.1"/>
    <property type="molecule type" value="Genomic_DNA"/>
</dbReference>
<name>A0A1H4SPV9_PSEJE</name>
<reference evidence="2" key="1">
    <citation type="submission" date="2016-10" db="EMBL/GenBank/DDBJ databases">
        <authorList>
            <person name="Varghese N."/>
            <person name="Submissions S."/>
        </authorList>
    </citation>
    <scope>NUCLEOTIDE SEQUENCE [LARGE SCALE GENOMIC DNA]</scope>
    <source>
        <strain evidence="2">BS3660</strain>
    </source>
</reference>
<proteinExistence type="predicted"/>
<organism evidence="1 2">
    <name type="scientific">Pseudomonas jessenii</name>
    <dbReference type="NCBI Taxonomy" id="77298"/>
    <lineage>
        <taxon>Bacteria</taxon>
        <taxon>Pseudomonadati</taxon>
        <taxon>Pseudomonadota</taxon>
        <taxon>Gammaproteobacteria</taxon>
        <taxon>Pseudomonadales</taxon>
        <taxon>Pseudomonadaceae</taxon>
        <taxon>Pseudomonas</taxon>
    </lineage>
</organism>
<gene>
    <name evidence="1" type="ORF">SAMN04490187_4449</name>
</gene>
<accession>A0A1H4SPV9</accession>
<dbReference type="AlphaFoldDB" id="A0A1H4SPV9"/>
<sequence length="86" mass="9500">MTSNLETDMNISEQHTIQCPQCGGTQFEQPQILSDGDWVTCVTCAQSFPVDDIRQVGLDQAMGVVIPEIKAEVEKMLKGLFKGKLK</sequence>
<keyword evidence="2" id="KW-1185">Reference proteome</keyword>
<evidence type="ECO:0000313" key="2">
    <source>
        <dbReference type="Proteomes" id="UP000198542"/>
    </source>
</evidence>
<dbReference type="Proteomes" id="UP000198542">
    <property type="component" value="Unassembled WGS sequence"/>
</dbReference>
<evidence type="ECO:0000313" key="1">
    <source>
        <dbReference type="EMBL" id="SEC45881.1"/>
    </source>
</evidence>